<keyword evidence="2" id="KW-1185">Reference proteome</keyword>
<reference evidence="1" key="1">
    <citation type="submission" date="2022-11" db="EMBL/GenBank/DDBJ databases">
        <title>Centuries of genome instability and evolution in soft-shell clam transmissible cancer (bioRxiv).</title>
        <authorList>
            <person name="Hart S.F.M."/>
            <person name="Yonemitsu M.A."/>
            <person name="Giersch R.M."/>
            <person name="Beal B.F."/>
            <person name="Arriagada G."/>
            <person name="Davis B.W."/>
            <person name="Ostrander E.A."/>
            <person name="Goff S.P."/>
            <person name="Metzger M.J."/>
        </authorList>
    </citation>
    <scope>NUCLEOTIDE SEQUENCE</scope>
    <source>
        <strain evidence="1">MELC-2E11</strain>
        <tissue evidence="1">Siphon/mantle</tissue>
    </source>
</reference>
<evidence type="ECO:0000313" key="2">
    <source>
        <dbReference type="Proteomes" id="UP001164746"/>
    </source>
</evidence>
<gene>
    <name evidence="1" type="ORF">MAR_016163</name>
</gene>
<dbReference type="Proteomes" id="UP001164746">
    <property type="component" value="Chromosome 12"/>
</dbReference>
<name>A0ABY7FMV1_MYAAR</name>
<accession>A0ABY7FMV1</accession>
<organism evidence="1 2">
    <name type="scientific">Mya arenaria</name>
    <name type="common">Soft-shell clam</name>
    <dbReference type="NCBI Taxonomy" id="6604"/>
    <lineage>
        <taxon>Eukaryota</taxon>
        <taxon>Metazoa</taxon>
        <taxon>Spiralia</taxon>
        <taxon>Lophotrochozoa</taxon>
        <taxon>Mollusca</taxon>
        <taxon>Bivalvia</taxon>
        <taxon>Autobranchia</taxon>
        <taxon>Heteroconchia</taxon>
        <taxon>Euheterodonta</taxon>
        <taxon>Imparidentia</taxon>
        <taxon>Neoheterodontei</taxon>
        <taxon>Myida</taxon>
        <taxon>Myoidea</taxon>
        <taxon>Myidae</taxon>
        <taxon>Mya</taxon>
    </lineage>
</organism>
<evidence type="ECO:0000313" key="1">
    <source>
        <dbReference type="EMBL" id="WAR22189.1"/>
    </source>
</evidence>
<proteinExistence type="predicted"/>
<dbReference type="EMBL" id="CP111023">
    <property type="protein sequence ID" value="WAR22189.1"/>
    <property type="molecule type" value="Genomic_DNA"/>
</dbReference>
<protein>
    <submittedName>
        <fullName evidence="1">Uncharacterized protein</fullName>
    </submittedName>
</protein>
<sequence length="66" mass="7893">MRQLDWLVPPIQTRDEWKSVSTTEHRGELFVIIIFKMSMPRSYVLCWDMNDKVQLQLGVHFSDRAL</sequence>